<evidence type="ECO:0000256" key="1">
    <source>
        <dbReference type="SAM" id="Phobius"/>
    </source>
</evidence>
<dbReference type="EMBL" id="JAYDCJ010000003">
    <property type="protein sequence ID" value="MEA1081567.1"/>
    <property type="molecule type" value="Genomic_DNA"/>
</dbReference>
<keyword evidence="1" id="KW-0812">Transmembrane</keyword>
<keyword evidence="3" id="KW-1185">Reference proteome</keyword>
<gene>
    <name evidence="2" type="ORF">U5822_12870</name>
</gene>
<organism evidence="2 3">
    <name type="scientific">Marinobacter qingdaonensis</name>
    <dbReference type="NCBI Taxonomy" id="3108486"/>
    <lineage>
        <taxon>Bacteria</taxon>
        <taxon>Pseudomonadati</taxon>
        <taxon>Pseudomonadota</taxon>
        <taxon>Gammaproteobacteria</taxon>
        <taxon>Pseudomonadales</taxon>
        <taxon>Marinobacteraceae</taxon>
        <taxon>Marinobacter</taxon>
    </lineage>
</organism>
<dbReference type="Pfam" id="PF14316">
    <property type="entry name" value="DUF4381"/>
    <property type="match status" value="1"/>
</dbReference>
<proteinExistence type="predicted"/>
<comment type="caution">
    <text evidence="2">The sequence shown here is derived from an EMBL/GenBank/DDBJ whole genome shotgun (WGS) entry which is preliminary data.</text>
</comment>
<name>A0ABU5P0Q8_9GAMM</name>
<evidence type="ECO:0000313" key="3">
    <source>
        <dbReference type="Proteomes" id="UP001305746"/>
    </source>
</evidence>
<accession>A0ABU5P0Q8</accession>
<evidence type="ECO:0000313" key="2">
    <source>
        <dbReference type="EMBL" id="MEA1081567.1"/>
    </source>
</evidence>
<feature type="transmembrane region" description="Helical" evidence="1">
    <location>
        <begin position="28"/>
        <end position="47"/>
    </location>
</feature>
<protein>
    <submittedName>
        <fullName evidence="2">DUF4381 domain-containing protein</fullName>
    </submittedName>
</protein>
<dbReference type="RefSeq" id="WP_322856020.1">
    <property type="nucleotide sequence ID" value="NZ_JAYDCJ010000003.1"/>
</dbReference>
<dbReference type="InterPro" id="IPR025489">
    <property type="entry name" value="DUF4381"/>
</dbReference>
<reference evidence="2 3" key="1">
    <citation type="submission" date="2023-12" db="EMBL/GenBank/DDBJ databases">
        <title>Marinobacter qingdaonensis sp. nov., isolated from the intertidal sediment of Qingdao, PR China.</title>
        <authorList>
            <person name="Li Y."/>
        </authorList>
    </citation>
    <scope>NUCLEOTIDE SEQUENCE [LARGE SCALE GENOMIC DNA]</scope>
    <source>
        <strain evidence="2 3">ASW11-75</strain>
    </source>
</reference>
<keyword evidence="1" id="KW-1133">Transmembrane helix</keyword>
<dbReference type="Proteomes" id="UP001305746">
    <property type="component" value="Unassembled WGS sequence"/>
</dbReference>
<sequence length="156" mass="17814">MNPQDPLSQLKDIHLPTAGGFWPPAPGWWLLTLLALLLIVALVWLVHRRVKSNRWLKQARAELSELDRQARPDPAWFAQLNTLLKRAARQRYPERHPESLSGDAWIDFLLETAPGQRIASRPVVEAMVHSAWQPNLEADPKQATRFAQYWLGGPTC</sequence>
<keyword evidence="1" id="KW-0472">Membrane</keyword>